<comment type="catalytic activity">
    <reaction evidence="10">
        <text>S-methyl-5'-thioadenosine + phosphate = 5-(methylsulfanyl)-alpha-D-ribose 1-phosphate + adenine</text>
        <dbReference type="Rhea" id="RHEA:11852"/>
        <dbReference type="ChEBI" id="CHEBI:16708"/>
        <dbReference type="ChEBI" id="CHEBI:17509"/>
        <dbReference type="ChEBI" id="CHEBI:43474"/>
        <dbReference type="ChEBI" id="CHEBI:58533"/>
        <dbReference type="EC" id="2.4.2.28"/>
    </reaction>
    <physiologicalReaction direction="left-to-right" evidence="10">
        <dbReference type="Rhea" id="RHEA:11853"/>
    </physiologicalReaction>
</comment>
<dbReference type="NCBIfam" id="TIGR00726">
    <property type="entry name" value="peptidoglycan editing factor PgeF"/>
    <property type="match status" value="1"/>
</dbReference>
<comment type="catalytic activity">
    <reaction evidence="1">
        <text>inosine + phosphate = alpha-D-ribose 1-phosphate + hypoxanthine</text>
        <dbReference type="Rhea" id="RHEA:27646"/>
        <dbReference type="ChEBI" id="CHEBI:17368"/>
        <dbReference type="ChEBI" id="CHEBI:17596"/>
        <dbReference type="ChEBI" id="CHEBI:43474"/>
        <dbReference type="ChEBI" id="CHEBI:57720"/>
        <dbReference type="EC" id="2.4.2.1"/>
    </reaction>
    <physiologicalReaction direction="left-to-right" evidence="1">
        <dbReference type="Rhea" id="RHEA:27647"/>
    </physiologicalReaction>
</comment>
<organism evidence="12 13">
    <name type="scientific">Clostridium isatidis</name>
    <dbReference type="NCBI Taxonomy" id="182773"/>
    <lineage>
        <taxon>Bacteria</taxon>
        <taxon>Bacillati</taxon>
        <taxon>Bacillota</taxon>
        <taxon>Clostridia</taxon>
        <taxon>Eubacteriales</taxon>
        <taxon>Clostridiaceae</taxon>
        <taxon>Clostridium</taxon>
    </lineage>
</organism>
<dbReference type="Pfam" id="PF02578">
    <property type="entry name" value="Cu-oxidase_4"/>
    <property type="match status" value="1"/>
</dbReference>
<evidence type="ECO:0000256" key="3">
    <source>
        <dbReference type="ARBA" id="ARBA00007353"/>
    </source>
</evidence>
<evidence type="ECO:0000256" key="4">
    <source>
        <dbReference type="ARBA" id="ARBA00022679"/>
    </source>
</evidence>
<keyword evidence="5" id="KW-0479">Metal-binding</keyword>
<dbReference type="CDD" id="cd16833">
    <property type="entry name" value="YfiH"/>
    <property type="match status" value="1"/>
</dbReference>
<dbReference type="InterPro" id="IPR003730">
    <property type="entry name" value="Cu_polyphenol_OxRdtase"/>
</dbReference>
<evidence type="ECO:0000313" key="13">
    <source>
        <dbReference type="Proteomes" id="UP000264883"/>
    </source>
</evidence>
<dbReference type="GO" id="GO:0017061">
    <property type="term" value="F:S-methyl-5-thioadenosine phosphorylase activity"/>
    <property type="evidence" value="ECO:0007669"/>
    <property type="project" value="UniProtKB-EC"/>
</dbReference>
<evidence type="ECO:0000256" key="6">
    <source>
        <dbReference type="ARBA" id="ARBA00022801"/>
    </source>
</evidence>
<dbReference type="PANTHER" id="PTHR30616">
    <property type="entry name" value="UNCHARACTERIZED PROTEIN YFIH"/>
    <property type="match status" value="1"/>
</dbReference>
<dbReference type="AlphaFoldDB" id="A0A343JBT3"/>
<dbReference type="PANTHER" id="PTHR30616:SF2">
    <property type="entry name" value="PURINE NUCLEOSIDE PHOSPHORYLASE LACC1"/>
    <property type="match status" value="1"/>
</dbReference>
<evidence type="ECO:0000256" key="8">
    <source>
        <dbReference type="ARBA" id="ARBA00047989"/>
    </source>
</evidence>
<keyword evidence="6" id="KW-0378">Hydrolase</keyword>
<dbReference type="Proteomes" id="UP000264883">
    <property type="component" value="Chromosome"/>
</dbReference>
<comment type="similarity">
    <text evidence="3 11">Belongs to the purine nucleoside phosphorylase YfiH/LACC1 family.</text>
</comment>
<keyword evidence="7" id="KW-0862">Zinc</keyword>
<evidence type="ECO:0000256" key="9">
    <source>
        <dbReference type="ARBA" id="ARBA00048968"/>
    </source>
</evidence>
<dbReference type="GO" id="GO:0005507">
    <property type="term" value="F:copper ion binding"/>
    <property type="evidence" value="ECO:0007669"/>
    <property type="project" value="TreeGrafter"/>
</dbReference>
<sequence length="244" mass="28273">MNKLTPKNFNNIEDFLLYEVGKICIVFSTAEKGRSFNRSTEEGINNLYSIKEKFDLKDIIYLKQVHSDKVFKYDNGDEINDNEGDGIITDEKNIAIGVFTADCVPIIIINEEKGAIAAIHSGWRGTFDSIAKNAIEKMKKNYDIDIKKTKVFIGPHIRQCCYEVSEELKIKFLNKTKIKEEKLFKNRNLSMEECILKDLRETGIKEENIYSLELCTHCQKDIKLFSYRRSEGTYGRLFSFAFIK</sequence>
<comment type="catalytic activity">
    <reaction evidence="9">
        <text>adenosine + phosphate = alpha-D-ribose 1-phosphate + adenine</text>
        <dbReference type="Rhea" id="RHEA:27642"/>
        <dbReference type="ChEBI" id="CHEBI:16335"/>
        <dbReference type="ChEBI" id="CHEBI:16708"/>
        <dbReference type="ChEBI" id="CHEBI:43474"/>
        <dbReference type="ChEBI" id="CHEBI:57720"/>
        <dbReference type="EC" id="2.4.2.1"/>
    </reaction>
    <physiologicalReaction direction="left-to-right" evidence="9">
        <dbReference type="Rhea" id="RHEA:27643"/>
    </physiologicalReaction>
</comment>
<evidence type="ECO:0000256" key="5">
    <source>
        <dbReference type="ARBA" id="ARBA00022723"/>
    </source>
</evidence>
<proteinExistence type="inferred from homology"/>
<evidence type="ECO:0000256" key="1">
    <source>
        <dbReference type="ARBA" id="ARBA00000553"/>
    </source>
</evidence>
<evidence type="ECO:0000256" key="11">
    <source>
        <dbReference type="RuleBase" id="RU361274"/>
    </source>
</evidence>
<dbReference type="InterPro" id="IPR038371">
    <property type="entry name" value="Cu_polyphenol_OxRdtase_sf"/>
</dbReference>
<dbReference type="Gene3D" id="3.60.140.10">
    <property type="entry name" value="CNF1/YfiH-like putative cysteine hydrolases"/>
    <property type="match status" value="1"/>
</dbReference>
<evidence type="ECO:0000256" key="2">
    <source>
        <dbReference type="ARBA" id="ARBA00003215"/>
    </source>
</evidence>
<comment type="catalytic activity">
    <reaction evidence="8">
        <text>adenosine + H2O + H(+) = inosine + NH4(+)</text>
        <dbReference type="Rhea" id="RHEA:24408"/>
        <dbReference type="ChEBI" id="CHEBI:15377"/>
        <dbReference type="ChEBI" id="CHEBI:15378"/>
        <dbReference type="ChEBI" id="CHEBI:16335"/>
        <dbReference type="ChEBI" id="CHEBI:17596"/>
        <dbReference type="ChEBI" id="CHEBI:28938"/>
        <dbReference type="EC" id="3.5.4.4"/>
    </reaction>
    <physiologicalReaction direction="left-to-right" evidence="8">
        <dbReference type="Rhea" id="RHEA:24409"/>
    </physiologicalReaction>
</comment>
<evidence type="ECO:0000256" key="7">
    <source>
        <dbReference type="ARBA" id="ARBA00022833"/>
    </source>
</evidence>
<accession>A0A343JBT3</accession>
<name>A0A343JBT3_9CLOT</name>
<reference evidence="12 13" key="1">
    <citation type="submission" date="2016-08" db="EMBL/GenBank/DDBJ databases">
        <title>Complete Genome Sequence Of The Indigo Reducing Clostridium isatidis DSM15098.</title>
        <authorList>
            <person name="Little G.T."/>
            <person name="Minton N.P."/>
        </authorList>
    </citation>
    <scope>NUCLEOTIDE SEQUENCE [LARGE SCALE GENOMIC DNA]</scope>
    <source>
        <strain evidence="12 13">DSM 15098</strain>
    </source>
</reference>
<dbReference type="GO" id="GO:0016787">
    <property type="term" value="F:hydrolase activity"/>
    <property type="evidence" value="ECO:0007669"/>
    <property type="project" value="UniProtKB-KW"/>
</dbReference>
<keyword evidence="4" id="KW-0808">Transferase</keyword>
<gene>
    <name evidence="12" type="ORF">BEN51_05740</name>
</gene>
<dbReference type="SUPFAM" id="SSF64438">
    <property type="entry name" value="CNF1/YfiH-like putative cysteine hydrolases"/>
    <property type="match status" value="1"/>
</dbReference>
<comment type="function">
    <text evidence="2">Purine nucleoside enzyme that catalyzes the phosphorolysis of adenosine and inosine nucleosides, yielding D-ribose 1-phosphate and the respective free bases, adenine and hypoxanthine. Also catalyzes the phosphorolysis of S-methyl-5'-thioadenosine into adenine and S-methyl-5-thio-alpha-D-ribose 1-phosphate. Also has adenosine deaminase activity.</text>
</comment>
<protein>
    <recommendedName>
        <fullName evidence="11">Purine nucleoside phosphorylase</fullName>
    </recommendedName>
</protein>
<evidence type="ECO:0000313" key="12">
    <source>
        <dbReference type="EMBL" id="ASW42991.1"/>
    </source>
</evidence>
<dbReference type="OrthoDB" id="4279at2"/>
<evidence type="ECO:0000256" key="10">
    <source>
        <dbReference type="ARBA" id="ARBA00049893"/>
    </source>
</evidence>
<dbReference type="KEGG" id="cia:BEN51_05740"/>
<keyword evidence="13" id="KW-1185">Reference proteome</keyword>
<dbReference type="InterPro" id="IPR011324">
    <property type="entry name" value="Cytotoxic_necrot_fac-like_cat"/>
</dbReference>
<dbReference type="EMBL" id="CP016786">
    <property type="protein sequence ID" value="ASW42991.1"/>
    <property type="molecule type" value="Genomic_DNA"/>
</dbReference>
<dbReference type="RefSeq" id="WP_119865131.1">
    <property type="nucleotide sequence ID" value="NZ_CP016786.1"/>
</dbReference>